<feature type="transmembrane region" description="Helical" evidence="1">
    <location>
        <begin position="154"/>
        <end position="178"/>
    </location>
</feature>
<dbReference type="KEGG" id="ahm:TL08_23000"/>
<dbReference type="AlphaFoldDB" id="A0AAC9HU09"/>
<sequence length="293" mass="30449">MNRLIKSEFRKIFSTNLWWALLIPAGLFCFLLALLGGTVGNMFGTAVNTEIPESEMESIGSFTSLLTTLTFAAGLVAAGIFAGIFGALGMAGEARHKTITTTFLVSDSRSSVLGAKVVSYAAIGALYGLVSVILGSLGAGIGASFTSFPDIGSWLLLSLVAVVVMSLWTILGLGLGALISNQAGVVLTLVLLVLIGEGLIAQLFAEMGVENAADYLPGGSASAALLGLAVTLGLQPFLDSVGVTIDQLSAEAPEMSMFTDMSDQWLISALVFLLWTAIFVAAGWLANNKRDIT</sequence>
<feature type="transmembrane region" description="Helical" evidence="1">
    <location>
        <begin position="265"/>
        <end position="286"/>
    </location>
</feature>
<dbReference type="GO" id="GO:0140359">
    <property type="term" value="F:ABC-type transporter activity"/>
    <property type="evidence" value="ECO:0007669"/>
    <property type="project" value="InterPro"/>
</dbReference>
<dbReference type="Pfam" id="PF12679">
    <property type="entry name" value="ABC2_membrane_2"/>
    <property type="match status" value="1"/>
</dbReference>
<dbReference type="Proteomes" id="UP000095210">
    <property type="component" value="Chromosome"/>
</dbReference>
<feature type="transmembrane region" description="Helical" evidence="1">
    <location>
        <begin position="185"/>
        <end position="205"/>
    </location>
</feature>
<evidence type="ECO:0000313" key="3">
    <source>
        <dbReference type="Proteomes" id="UP000095210"/>
    </source>
</evidence>
<feature type="transmembrane region" description="Helical" evidence="1">
    <location>
        <begin position="117"/>
        <end position="142"/>
    </location>
</feature>
<accession>A0AAC9HU09</accession>
<keyword evidence="1" id="KW-1133">Transmembrane helix</keyword>
<protein>
    <submittedName>
        <fullName evidence="2">ABC-2 family transporter protein</fullName>
    </submittedName>
</protein>
<evidence type="ECO:0000256" key="1">
    <source>
        <dbReference type="SAM" id="Phobius"/>
    </source>
</evidence>
<dbReference type="RefSeq" id="WP_069851934.1">
    <property type="nucleotide sequence ID" value="NZ_CP014859.1"/>
</dbReference>
<name>A0AAC9HU09_9PSEU</name>
<reference evidence="3" key="1">
    <citation type="submission" date="2016-03" db="EMBL/GenBank/DDBJ databases">
        <title>Complete genome sequence of the type strain Actinoalloteichus hymeniacidonis DSM 45092.</title>
        <authorList>
            <person name="Schaffert L."/>
            <person name="Albersmeier A."/>
            <person name="Winkler A."/>
            <person name="Kalinowski J."/>
            <person name="Zotchev S."/>
            <person name="Ruckert C."/>
        </authorList>
    </citation>
    <scope>NUCLEOTIDE SEQUENCE [LARGE SCALE GENOMIC DNA]</scope>
    <source>
        <strain evidence="3">HPA177(T) (DSM 45092(T))</strain>
    </source>
</reference>
<feature type="transmembrane region" description="Helical" evidence="1">
    <location>
        <begin position="64"/>
        <end position="88"/>
    </location>
</feature>
<keyword evidence="3" id="KW-1185">Reference proteome</keyword>
<keyword evidence="1" id="KW-0472">Membrane</keyword>
<gene>
    <name evidence="2" type="ORF">TL08_23000</name>
</gene>
<feature type="transmembrane region" description="Helical" evidence="1">
    <location>
        <begin position="21"/>
        <end position="44"/>
    </location>
</feature>
<evidence type="ECO:0000313" key="2">
    <source>
        <dbReference type="EMBL" id="AOS65380.1"/>
    </source>
</evidence>
<organism evidence="2 3">
    <name type="scientific">Actinoalloteichus hymeniacidonis</name>
    <dbReference type="NCBI Taxonomy" id="340345"/>
    <lineage>
        <taxon>Bacteria</taxon>
        <taxon>Bacillati</taxon>
        <taxon>Actinomycetota</taxon>
        <taxon>Actinomycetes</taxon>
        <taxon>Pseudonocardiales</taxon>
        <taxon>Pseudonocardiaceae</taxon>
        <taxon>Actinoalloteichus</taxon>
    </lineage>
</organism>
<proteinExistence type="predicted"/>
<keyword evidence="1" id="KW-0812">Transmembrane</keyword>
<dbReference type="GO" id="GO:0005886">
    <property type="term" value="C:plasma membrane"/>
    <property type="evidence" value="ECO:0007669"/>
    <property type="project" value="UniProtKB-SubCell"/>
</dbReference>
<dbReference type="EMBL" id="CP014859">
    <property type="protein sequence ID" value="AOS65380.1"/>
    <property type="molecule type" value="Genomic_DNA"/>
</dbReference>